<evidence type="ECO:0000313" key="11">
    <source>
        <dbReference type="EMBL" id="OGM15595.1"/>
    </source>
</evidence>
<keyword evidence="8 10" id="KW-1133">Transmembrane helix</keyword>
<feature type="transmembrane region" description="Helical" evidence="10">
    <location>
        <begin position="364"/>
        <end position="380"/>
    </location>
</feature>
<evidence type="ECO:0000256" key="8">
    <source>
        <dbReference type="ARBA" id="ARBA00022989"/>
    </source>
</evidence>
<organism evidence="11 12">
    <name type="scientific">Candidatus Woesebacteria bacterium RBG_16_42_24</name>
    <dbReference type="NCBI Taxonomy" id="1802485"/>
    <lineage>
        <taxon>Bacteria</taxon>
        <taxon>Candidatus Woeseibacteriota</taxon>
    </lineage>
</organism>
<dbReference type="EMBL" id="MGFX01000002">
    <property type="protein sequence ID" value="OGM15595.1"/>
    <property type="molecule type" value="Genomic_DNA"/>
</dbReference>
<evidence type="ECO:0000256" key="3">
    <source>
        <dbReference type="ARBA" id="ARBA00022502"/>
    </source>
</evidence>
<feature type="transmembrane region" description="Helical" evidence="10">
    <location>
        <begin position="416"/>
        <end position="435"/>
    </location>
</feature>
<dbReference type="GO" id="GO:0004376">
    <property type="term" value="F:GPI mannosyltransferase activity"/>
    <property type="evidence" value="ECO:0007669"/>
    <property type="project" value="InterPro"/>
</dbReference>
<name>A0A1F7XMV1_9BACT</name>
<reference evidence="11 12" key="1">
    <citation type="journal article" date="2016" name="Nat. Commun.">
        <title>Thousands of microbial genomes shed light on interconnected biogeochemical processes in an aquifer system.</title>
        <authorList>
            <person name="Anantharaman K."/>
            <person name="Brown C.T."/>
            <person name="Hug L.A."/>
            <person name="Sharon I."/>
            <person name="Castelle C.J."/>
            <person name="Probst A.J."/>
            <person name="Thomas B.C."/>
            <person name="Singh A."/>
            <person name="Wilkins M.J."/>
            <person name="Karaoz U."/>
            <person name="Brodie E.L."/>
            <person name="Williams K.H."/>
            <person name="Hubbard S.S."/>
            <person name="Banfield J.F."/>
        </authorList>
    </citation>
    <scope>NUCLEOTIDE SEQUENCE [LARGE SCALE GENOMIC DNA]</scope>
</reference>
<gene>
    <name evidence="11" type="ORF">A2V97_00940</name>
</gene>
<feature type="transmembrane region" description="Helical" evidence="10">
    <location>
        <begin position="98"/>
        <end position="119"/>
    </location>
</feature>
<dbReference type="UniPathway" id="UPA00196"/>
<comment type="pathway">
    <text evidence="2">Glycolipid biosynthesis; glycosylphosphatidylinositol-anchor biosynthesis.</text>
</comment>
<feature type="transmembrane region" description="Helical" evidence="10">
    <location>
        <begin position="6"/>
        <end position="31"/>
    </location>
</feature>
<keyword evidence="5" id="KW-0808">Transferase</keyword>
<dbReference type="GO" id="GO:0000009">
    <property type="term" value="F:alpha-1,6-mannosyltransferase activity"/>
    <property type="evidence" value="ECO:0007669"/>
    <property type="project" value="InterPro"/>
</dbReference>
<dbReference type="PANTHER" id="PTHR12468:SF2">
    <property type="entry name" value="GPI MANNOSYLTRANSFERASE 2"/>
    <property type="match status" value="1"/>
</dbReference>
<dbReference type="GO" id="GO:0031501">
    <property type="term" value="C:mannosyltransferase complex"/>
    <property type="evidence" value="ECO:0007669"/>
    <property type="project" value="TreeGrafter"/>
</dbReference>
<keyword evidence="9 10" id="KW-0472">Membrane</keyword>
<keyword evidence="7" id="KW-0256">Endoplasmic reticulum</keyword>
<feature type="transmembrane region" description="Helical" evidence="10">
    <location>
        <begin position="207"/>
        <end position="233"/>
    </location>
</feature>
<dbReference type="AlphaFoldDB" id="A0A1F7XMV1"/>
<keyword evidence="4" id="KW-0328">Glycosyltransferase</keyword>
<feature type="transmembrane region" description="Helical" evidence="10">
    <location>
        <begin position="386"/>
        <end position="404"/>
    </location>
</feature>
<protein>
    <recommendedName>
        <fullName evidence="13">Glycosyltransferase RgtA/B/C/D-like domain-containing protein</fullName>
    </recommendedName>
</protein>
<proteinExistence type="predicted"/>
<evidence type="ECO:0000256" key="1">
    <source>
        <dbReference type="ARBA" id="ARBA00004477"/>
    </source>
</evidence>
<evidence type="ECO:0000313" key="12">
    <source>
        <dbReference type="Proteomes" id="UP000177382"/>
    </source>
</evidence>
<comment type="caution">
    <text evidence="11">The sequence shown here is derived from an EMBL/GenBank/DDBJ whole genome shotgun (WGS) entry which is preliminary data.</text>
</comment>
<evidence type="ECO:0000256" key="7">
    <source>
        <dbReference type="ARBA" id="ARBA00022824"/>
    </source>
</evidence>
<evidence type="ECO:0000256" key="9">
    <source>
        <dbReference type="ARBA" id="ARBA00023136"/>
    </source>
</evidence>
<evidence type="ECO:0000256" key="5">
    <source>
        <dbReference type="ARBA" id="ARBA00022679"/>
    </source>
</evidence>
<dbReference type="Proteomes" id="UP000177382">
    <property type="component" value="Unassembled WGS sequence"/>
</dbReference>
<dbReference type="InterPro" id="IPR007315">
    <property type="entry name" value="PIG-V/Gpi18"/>
</dbReference>
<dbReference type="GO" id="GO:0016020">
    <property type="term" value="C:membrane"/>
    <property type="evidence" value="ECO:0007669"/>
    <property type="project" value="GOC"/>
</dbReference>
<evidence type="ECO:0000256" key="2">
    <source>
        <dbReference type="ARBA" id="ARBA00004687"/>
    </source>
</evidence>
<sequence>MKGDNWRFILGSFVTWRLFLFGVVFLAAGLFPFQKDFLGGGLSNYLKNPYFWSWLNFDGEHYAAIAHQGYQPLTYFFFPLFPLVTRIAASLINPEYITIAFTGLLISNLSFLVGLIGLWKLIRLDYNSIQENLAPEGGDELNADMSSSLGKPRLLRRGGRHKENIAKMTLLLLILFPTSFYFGAFYTESLTLALIVWSFYFARKRSWIFAGVLGAFATATRITALALVPAIAVEYFYKKSPFTNHPARRSYASSVAGGYSLITAVNLKKIVSLLLIPLGLAAYMYYLYRITGDPLEFVHNVSIFGQQRSSTLILLPQVFYRYFFKVLPSLNYNYFPIVFTTYLEIASAIIFGILGVWSFFKLRLGYSLFLAAGYLIPPLSGSFSSFPRYVLILFPAYILMALWLNKKSKLVKGLVYLTLLFLAAISLALFSRGYWVS</sequence>
<keyword evidence="6 10" id="KW-0812">Transmembrane</keyword>
<dbReference type="GO" id="GO:0006506">
    <property type="term" value="P:GPI anchor biosynthetic process"/>
    <property type="evidence" value="ECO:0007669"/>
    <property type="project" value="UniProtKB-UniPathway"/>
</dbReference>
<evidence type="ECO:0000256" key="6">
    <source>
        <dbReference type="ARBA" id="ARBA00022692"/>
    </source>
</evidence>
<feature type="transmembrane region" description="Helical" evidence="10">
    <location>
        <begin position="165"/>
        <end position="187"/>
    </location>
</feature>
<keyword evidence="3" id="KW-0337">GPI-anchor biosynthesis</keyword>
<evidence type="ECO:0000256" key="10">
    <source>
        <dbReference type="SAM" id="Phobius"/>
    </source>
</evidence>
<evidence type="ECO:0000256" key="4">
    <source>
        <dbReference type="ARBA" id="ARBA00022676"/>
    </source>
</evidence>
<accession>A0A1F7XMV1</accession>
<dbReference type="PANTHER" id="PTHR12468">
    <property type="entry name" value="GPI MANNOSYLTRANSFERASE 2"/>
    <property type="match status" value="1"/>
</dbReference>
<evidence type="ECO:0008006" key="13">
    <source>
        <dbReference type="Google" id="ProtNLM"/>
    </source>
</evidence>
<comment type="subcellular location">
    <subcellularLocation>
        <location evidence="1">Endoplasmic reticulum membrane</location>
        <topology evidence="1">Multi-pass membrane protein</topology>
    </subcellularLocation>
</comment>
<dbReference type="STRING" id="1802485.A2V97_00940"/>
<feature type="transmembrane region" description="Helical" evidence="10">
    <location>
        <begin position="270"/>
        <end position="288"/>
    </location>
</feature>
<feature type="transmembrane region" description="Helical" evidence="10">
    <location>
        <begin position="334"/>
        <end position="357"/>
    </location>
</feature>